<feature type="domain" description="EGF-like" evidence="2">
    <location>
        <begin position="9"/>
        <end position="48"/>
    </location>
</feature>
<keyword evidence="1" id="KW-1015">Disulfide bond</keyword>
<dbReference type="Proteomes" id="UP000052978">
    <property type="component" value="Unassembled WGS sequence"/>
</dbReference>
<sequence>MCCAGWKQQGDECGIAVCEGNSTCSENEVCVRPGECRCRHGYFGANCDTSERWAVGLDSREMGVACERGGV</sequence>
<gene>
    <name evidence="3" type="ORF">D623_10000064</name>
</gene>
<dbReference type="PROSITE" id="PS01186">
    <property type="entry name" value="EGF_2"/>
    <property type="match status" value="1"/>
</dbReference>
<dbReference type="PROSITE" id="PS00022">
    <property type="entry name" value="EGF_1"/>
    <property type="match status" value="1"/>
</dbReference>
<organism evidence="3 4">
    <name type="scientific">Myotis brandtii</name>
    <name type="common">Brandt's bat</name>
    <dbReference type="NCBI Taxonomy" id="109478"/>
    <lineage>
        <taxon>Eukaryota</taxon>
        <taxon>Metazoa</taxon>
        <taxon>Chordata</taxon>
        <taxon>Craniata</taxon>
        <taxon>Vertebrata</taxon>
        <taxon>Euteleostomi</taxon>
        <taxon>Mammalia</taxon>
        <taxon>Eutheria</taxon>
        <taxon>Laurasiatheria</taxon>
        <taxon>Chiroptera</taxon>
        <taxon>Yangochiroptera</taxon>
        <taxon>Vespertilionidae</taxon>
        <taxon>Myotis</taxon>
    </lineage>
</organism>
<dbReference type="InterPro" id="IPR000742">
    <property type="entry name" value="EGF"/>
</dbReference>
<evidence type="ECO:0000313" key="3">
    <source>
        <dbReference type="EMBL" id="EPQ20566.1"/>
    </source>
</evidence>
<dbReference type="Gene3D" id="2.10.25.10">
    <property type="entry name" value="Laminin"/>
    <property type="match status" value="1"/>
</dbReference>
<dbReference type="AlphaFoldDB" id="S7NUD4"/>
<protein>
    <submittedName>
        <fullName evidence="3">Scavenger receptor class F member 2</fullName>
    </submittedName>
</protein>
<dbReference type="PROSITE" id="PS50026">
    <property type="entry name" value="EGF_3"/>
    <property type="match status" value="1"/>
</dbReference>
<dbReference type="EMBL" id="KE259250">
    <property type="protein sequence ID" value="EPQ20566.1"/>
    <property type="molecule type" value="Genomic_DNA"/>
</dbReference>
<evidence type="ECO:0000256" key="1">
    <source>
        <dbReference type="PROSITE-ProRule" id="PRU00076"/>
    </source>
</evidence>
<comment type="caution">
    <text evidence="1">Lacks conserved residue(s) required for the propagation of feature annotation.</text>
</comment>
<keyword evidence="3" id="KW-0675">Receptor</keyword>
<evidence type="ECO:0000313" key="4">
    <source>
        <dbReference type="Proteomes" id="UP000052978"/>
    </source>
</evidence>
<proteinExistence type="predicted"/>
<accession>S7NUD4</accession>
<name>S7NUD4_MYOBR</name>
<evidence type="ECO:0000259" key="2">
    <source>
        <dbReference type="PROSITE" id="PS50026"/>
    </source>
</evidence>
<keyword evidence="4" id="KW-1185">Reference proteome</keyword>
<feature type="disulfide bond" evidence="1">
    <location>
        <begin position="38"/>
        <end position="47"/>
    </location>
</feature>
<reference evidence="3 4" key="1">
    <citation type="journal article" date="2013" name="Nat. Commun.">
        <title>Genome analysis reveals insights into physiology and longevity of the Brandt's bat Myotis brandtii.</title>
        <authorList>
            <person name="Seim I."/>
            <person name="Fang X."/>
            <person name="Xiong Z."/>
            <person name="Lobanov A.V."/>
            <person name="Huang Z."/>
            <person name="Ma S."/>
            <person name="Feng Y."/>
            <person name="Turanov A.A."/>
            <person name="Zhu Y."/>
            <person name="Lenz T.L."/>
            <person name="Gerashchenko M.V."/>
            <person name="Fan D."/>
            <person name="Hee Yim S."/>
            <person name="Yao X."/>
            <person name="Jordan D."/>
            <person name="Xiong Y."/>
            <person name="Ma Y."/>
            <person name="Lyapunov A.N."/>
            <person name="Chen G."/>
            <person name="Kulakova O.I."/>
            <person name="Sun Y."/>
            <person name="Lee S.G."/>
            <person name="Bronson R.T."/>
            <person name="Moskalev A.A."/>
            <person name="Sunyaev S.R."/>
            <person name="Zhang G."/>
            <person name="Krogh A."/>
            <person name="Wang J."/>
            <person name="Gladyshev V.N."/>
        </authorList>
    </citation>
    <scope>NUCLEOTIDE SEQUENCE [LARGE SCALE GENOMIC DNA]</scope>
</reference>
<keyword evidence="1" id="KW-0245">EGF-like domain</keyword>